<protein>
    <recommendedName>
        <fullName evidence="15">TIR domain-containing protein</fullName>
    </recommendedName>
</protein>
<dbReference type="SUPFAM" id="SSF52200">
    <property type="entry name" value="Toll/Interleukin receptor TIR domain"/>
    <property type="match status" value="1"/>
</dbReference>
<evidence type="ECO:0000256" key="14">
    <source>
        <dbReference type="SAM" id="Phobius"/>
    </source>
</evidence>
<keyword evidence="11" id="KW-0675">Receptor</keyword>
<evidence type="ECO:0000256" key="8">
    <source>
        <dbReference type="ARBA" id="ARBA00022889"/>
    </source>
</evidence>
<dbReference type="InterPro" id="IPR001611">
    <property type="entry name" value="Leu-rich_rpt"/>
</dbReference>
<evidence type="ECO:0000313" key="17">
    <source>
        <dbReference type="Proteomes" id="UP000007110"/>
    </source>
</evidence>
<evidence type="ECO:0000256" key="13">
    <source>
        <dbReference type="ARBA" id="ARBA00023319"/>
    </source>
</evidence>
<feature type="domain" description="TIR" evidence="15">
    <location>
        <begin position="415"/>
        <end position="557"/>
    </location>
</feature>
<sequence>METGALSPPVDASLRLPTSVLELFVLVWVVDLARNNIKNIERSTTITFPSLEYLDLSFNRIKDIKKYLLWGFPNLRILNMSHNEIQSCYSPKAFLNLKNLKELYLTNERFQIINGAFRYMDALCTLDLSGAGMEIHSILQFTNTTSLVKLAMRENRLRSKYLFDRLTSKSLFFGLRSLVRLDLRGNNLDILAPGTFDPLKRLEILLLSQSSIKVLIPSVFDSLTSLTRLDLSDNEISAIPGDLLQSQPRLGVFYITNNKLDSIPKTLFNKTPSLNQLYMQRNRITTIEPGTVFPTNKTMSIHASGNPFSCTCDLSWFVEWLRSGNVELIHPDDTLCSLSSIEDMVQSPILSFHPDQYCGINILIITGVSFSVVLVAILSLVAYRKRWWLNYKLFLLKLAIFGYEEINQDFDAENYEYQLNLMYDEDDQEWVDQIMKPVLQERFPHLQKVAFGDDNLNIEMFYIPALHYVVENSFKTVLLISNNSVDEAWFMTKLRIALEHINDTRLDKVILVFLEDIQDDDLPYLVRLFMSKNKPYMLWTEDEDGQELFWAQFEKSMRANRVINSVIPV</sequence>
<comment type="subcellular location">
    <subcellularLocation>
        <location evidence="1">Cell membrane</location>
        <topology evidence="1">Single-pass type I membrane protein</topology>
    </subcellularLocation>
</comment>
<keyword evidence="7" id="KW-0677">Repeat</keyword>
<dbReference type="KEGG" id="spu:586277"/>
<evidence type="ECO:0000256" key="3">
    <source>
        <dbReference type="ARBA" id="ARBA00009634"/>
    </source>
</evidence>
<dbReference type="PANTHER" id="PTHR24368:SF210">
    <property type="entry name" value="SURFACE ANTIGEN BSPA-LIKE"/>
    <property type="match status" value="1"/>
</dbReference>
<dbReference type="GO" id="GO:0005886">
    <property type="term" value="C:plasma membrane"/>
    <property type="evidence" value="ECO:0007669"/>
    <property type="project" value="UniProtKB-SubCell"/>
</dbReference>
<keyword evidence="9 14" id="KW-1133">Transmembrane helix</keyword>
<dbReference type="PROSITE" id="PS51450">
    <property type="entry name" value="LRR"/>
    <property type="match status" value="2"/>
</dbReference>
<evidence type="ECO:0000259" key="15">
    <source>
        <dbReference type="PROSITE" id="PS50104"/>
    </source>
</evidence>
<evidence type="ECO:0000256" key="6">
    <source>
        <dbReference type="ARBA" id="ARBA00022729"/>
    </source>
</evidence>
<comment type="similarity">
    <text evidence="3">Belongs to the Toll-like receptor family.</text>
</comment>
<dbReference type="FunFam" id="3.80.10.10:FF:001360">
    <property type="entry name" value="Uncharacterized protein"/>
    <property type="match status" value="1"/>
</dbReference>
<evidence type="ECO:0000256" key="7">
    <source>
        <dbReference type="ARBA" id="ARBA00022737"/>
    </source>
</evidence>
<dbReference type="OMA" id="YLTNERF"/>
<dbReference type="InterPro" id="IPR000157">
    <property type="entry name" value="TIR_dom"/>
</dbReference>
<dbReference type="OrthoDB" id="1055097at2759"/>
<dbReference type="Pfam" id="PF01582">
    <property type="entry name" value="TIR"/>
    <property type="match status" value="1"/>
</dbReference>
<dbReference type="Proteomes" id="UP000007110">
    <property type="component" value="Unassembled WGS sequence"/>
</dbReference>
<organism evidence="16 17">
    <name type="scientific">Strongylocentrotus purpuratus</name>
    <name type="common">Purple sea urchin</name>
    <dbReference type="NCBI Taxonomy" id="7668"/>
    <lineage>
        <taxon>Eukaryota</taxon>
        <taxon>Metazoa</taxon>
        <taxon>Echinodermata</taxon>
        <taxon>Eleutherozoa</taxon>
        <taxon>Echinozoa</taxon>
        <taxon>Echinoidea</taxon>
        <taxon>Euechinoidea</taxon>
        <taxon>Echinacea</taxon>
        <taxon>Camarodonta</taxon>
        <taxon>Echinidea</taxon>
        <taxon>Strongylocentrotidae</taxon>
        <taxon>Strongylocentrotus</taxon>
    </lineage>
</organism>
<keyword evidence="5 14" id="KW-0812">Transmembrane</keyword>
<dbReference type="GeneID" id="586277"/>
<dbReference type="EnsemblMetazoa" id="XM_030997251">
    <property type="protein sequence ID" value="XP_030853111"/>
    <property type="gene ID" value="LOC586277"/>
</dbReference>
<reference evidence="16" key="2">
    <citation type="submission" date="2021-01" db="UniProtKB">
        <authorList>
            <consortium name="EnsemblMetazoa"/>
        </authorList>
    </citation>
    <scope>IDENTIFICATION</scope>
</reference>
<evidence type="ECO:0000256" key="9">
    <source>
        <dbReference type="ARBA" id="ARBA00022989"/>
    </source>
</evidence>
<dbReference type="SMART" id="SM00369">
    <property type="entry name" value="LRR_TYP"/>
    <property type="match status" value="8"/>
</dbReference>
<name>A0A7M7PQW1_STRPU</name>
<dbReference type="Gene3D" id="3.40.50.10140">
    <property type="entry name" value="Toll/interleukin-1 receptor homology (TIR) domain"/>
    <property type="match status" value="1"/>
</dbReference>
<evidence type="ECO:0000256" key="2">
    <source>
        <dbReference type="ARBA" id="ARBA00005670"/>
    </source>
</evidence>
<evidence type="ECO:0000256" key="1">
    <source>
        <dbReference type="ARBA" id="ARBA00004251"/>
    </source>
</evidence>
<evidence type="ECO:0000256" key="10">
    <source>
        <dbReference type="ARBA" id="ARBA00023136"/>
    </source>
</evidence>
<dbReference type="Pfam" id="PF13855">
    <property type="entry name" value="LRR_8"/>
    <property type="match status" value="3"/>
</dbReference>
<dbReference type="SMART" id="SM00082">
    <property type="entry name" value="LRRCT"/>
    <property type="match status" value="1"/>
</dbReference>
<evidence type="ECO:0000256" key="12">
    <source>
        <dbReference type="ARBA" id="ARBA00023180"/>
    </source>
</evidence>
<dbReference type="AlphaFoldDB" id="A0A7M7PQW1"/>
<dbReference type="Pfam" id="PF13516">
    <property type="entry name" value="LRR_6"/>
    <property type="match status" value="1"/>
</dbReference>
<dbReference type="SUPFAM" id="SSF52058">
    <property type="entry name" value="L domain-like"/>
    <property type="match status" value="1"/>
</dbReference>
<keyword evidence="10 14" id="KW-0472">Membrane</keyword>
<keyword evidence="12" id="KW-0325">Glycoprotein</keyword>
<keyword evidence="4" id="KW-0433">Leucine-rich repeat</keyword>
<dbReference type="RefSeq" id="XP_030853111.1">
    <property type="nucleotide sequence ID" value="XM_030997251.1"/>
</dbReference>
<accession>A0A7M7PQW1</accession>
<evidence type="ECO:0000256" key="5">
    <source>
        <dbReference type="ARBA" id="ARBA00022692"/>
    </source>
</evidence>
<comment type="similarity">
    <text evidence="2">Belongs to the immunoglobulin superfamily. AMIGO family.</text>
</comment>
<dbReference type="InterPro" id="IPR000483">
    <property type="entry name" value="Cys-rich_flank_reg_C"/>
</dbReference>
<dbReference type="GO" id="GO:0007155">
    <property type="term" value="P:cell adhesion"/>
    <property type="evidence" value="ECO:0007669"/>
    <property type="project" value="UniProtKB-KW"/>
</dbReference>
<proteinExistence type="inferred from homology"/>
<dbReference type="InterPro" id="IPR031283">
    <property type="entry name" value="AMIGO"/>
</dbReference>
<dbReference type="InterPro" id="IPR003591">
    <property type="entry name" value="Leu-rich_rpt_typical-subtyp"/>
</dbReference>
<keyword evidence="6" id="KW-0732">Signal</keyword>
<dbReference type="Gene3D" id="3.80.10.10">
    <property type="entry name" value="Ribonuclease Inhibitor"/>
    <property type="match status" value="2"/>
</dbReference>
<keyword evidence="8" id="KW-0130">Cell adhesion</keyword>
<dbReference type="SMART" id="SM00255">
    <property type="entry name" value="TIR"/>
    <property type="match status" value="1"/>
</dbReference>
<reference evidence="17" key="1">
    <citation type="submission" date="2015-02" db="EMBL/GenBank/DDBJ databases">
        <title>Genome sequencing for Strongylocentrotus purpuratus.</title>
        <authorList>
            <person name="Murali S."/>
            <person name="Liu Y."/>
            <person name="Vee V."/>
            <person name="English A."/>
            <person name="Wang M."/>
            <person name="Skinner E."/>
            <person name="Han Y."/>
            <person name="Muzny D.M."/>
            <person name="Worley K.C."/>
            <person name="Gibbs R.A."/>
        </authorList>
    </citation>
    <scope>NUCLEOTIDE SEQUENCE</scope>
</reference>
<keyword evidence="13" id="KW-0393">Immunoglobulin domain</keyword>
<dbReference type="PANTHER" id="PTHR24368">
    <property type="entry name" value="AMPHOTERIN-INDUCED PROTEIN"/>
    <property type="match status" value="1"/>
</dbReference>
<feature type="transmembrane region" description="Helical" evidence="14">
    <location>
        <begin position="360"/>
        <end position="383"/>
    </location>
</feature>
<dbReference type="GO" id="GO:0007165">
    <property type="term" value="P:signal transduction"/>
    <property type="evidence" value="ECO:0007669"/>
    <property type="project" value="InterPro"/>
</dbReference>
<keyword evidence="17" id="KW-1185">Reference proteome</keyword>
<dbReference type="InterPro" id="IPR032675">
    <property type="entry name" value="LRR_dom_sf"/>
</dbReference>
<evidence type="ECO:0000256" key="11">
    <source>
        <dbReference type="ARBA" id="ARBA00023170"/>
    </source>
</evidence>
<dbReference type="InterPro" id="IPR035897">
    <property type="entry name" value="Toll_tir_struct_dom_sf"/>
</dbReference>
<dbReference type="InParanoid" id="A0A7M7PQW1"/>
<evidence type="ECO:0000313" key="16">
    <source>
        <dbReference type="EnsemblMetazoa" id="XP_030853111"/>
    </source>
</evidence>
<evidence type="ECO:0000256" key="4">
    <source>
        <dbReference type="ARBA" id="ARBA00022614"/>
    </source>
</evidence>
<dbReference type="PROSITE" id="PS50104">
    <property type="entry name" value="TIR"/>
    <property type="match status" value="1"/>
</dbReference>